<proteinExistence type="predicted"/>
<dbReference type="AlphaFoldDB" id="A0A4U8W8G1"/>
<keyword evidence="1" id="KW-0812">Transmembrane</keyword>
<keyword evidence="1" id="KW-0472">Membrane</keyword>
<sequence>MNLNSKNIILIFFIILFSLIFVFVWNKNYNNDLYKNEYYGIIQEIKSNGKFENSKVLKLKNSTDFNYDFWIYSPIKNDLKINDSISNEKNSFEYKVFRKHNSNGKFEYYKTLNSKP</sequence>
<evidence type="ECO:0000256" key="1">
    <source>
        <dbReference type="SAM" id="Phobius"/>
    </source>
</evidence>
<reference evidence="2 3" key="1">
    <citation type="submission" date="2019-02" db="EMBL/GenBank/DDBJ databases">
        <authorList>
            <consortium name="Pathogen Informatics"/>
        </authorList>
    </citation>
    <scope>NUCLEOTIDE SEQUENCE [LARGE SCALE GENOMIC DNA]</scope>
    <source>
        <strain evidence="2 3">3012STDY6944375</strain>
    </source>
</reference>
<dbReference type="Proteomes" id="UP000290013">
    <property type="component" value="Chromosome"/>
</dbReference>
<name>A0A4U8W8G1_9FLAO</name>
<gene>
    <name evidence="2" type="ORF">NCTC12078_00278</name>
</gene>
<evidence type="ECO:0000313" key="3">
    <source>
        <dbReference type="Proteomes" id="UP000290013"/>
    </source>
</evidence>
<dbReference type="RefSeq" id="WP_130913171.1">
    <property type="nucleotide sequence ID" value="NZ_LR215974.1"/>
</dbReference>
<dbReference type="EMBL" id="LR215974">
    <property type="protein sequence ID" value="VFB02303.1"/>
    <property type="molecule type" value="Genomic_DNA"/>
</dbReference>
<dbReference type="KEGG" id="ctai:NCTC12078_00278"/>
<organism evidence="2 3">
    <name type="scientific">Chryseobacterium taihuense</name>
    <dbReference type="NCBI Taxonomy" id="1141221"/>
    <lineage>
        <taxon>Bacteria</taxon>
        <taxon>Pseudomonadati</taxon>
        <taxon>Bacteroidota</taxon>
        <taxon>Flavobacteriia</taxon>
        <taxon>Flavobacteriales</taxon>
        <taxon>Weeksellaceae</taxon>
        <taxon>Chryseobacterium group</taxon>
        <taxon>Chryseobacterium</taxon>
    </lineage>
</organism>
<evidence type="ECO:0000313" key="2">
    <source>
        <dbReference type="EMBL" id="VFB02303.1"/>
    </source>
</evidence>
<protein>
    <submittedName>
        <fullName evidence="2">Uncharacterized protein</fullName>
    </submittedName>
</protein>
<feature type="transmembrane region" description="Helical" evidence="1">
    <location>
        <begin position="7"/>
        <end position="25"/>
    </location>
</feature>
<keyword evidence="1" id="KW-1133">Transmembrane helix</keyword>
<accession>A0A4U8W8G1</accession>